<organism evidence="7 8">
    <name type="scientific">Parasedimentitalea denitrificans</name>
    <dbReference type="NCBI Taxonomy" id="2211118"/>
    <lineage>
        <taxon>Bacteria</taxon>
        <taxon>Pseudomonadati</taxon>
        <taxon>Pseudomonadota</taxon>
        <taxon>Alphaproteobacteria</taxon>
        <taxon>Rhodobacterales</taxon>
        <taxon>Paracoccaceae</taxon>
        <taxon>Parasedimentitalea</taxon>
    </lineage>
</organism>
<dbReference type="PROSITE" id="PS50893">
    <property type="entry name" value="ABC_TRANSPORTER_2"/>
    <property type="match status" value="1"/>
</dbReference>
<dbReference type="Gene3D" id="3.40.50.300">
    <property type="entry name" value="P-loop containing nucleotide triphosphate hydrolases"/>
    <property type="match status" value="1"/>
</dbReference>
<evidence type="ECO:0000256" key="3">
    <source>
        <dbReference type="ARBA" id="ARBA00022458"/>
    </source>
</evidence>
<evidence type="ECO:0000256" key="5">
    <source>
        <dbReference type="ARBA" id="ARBA00022840"/>
    </source>
</evidence>
<dbReference type="Proteomes" id="UP001429564">
    <property type="component" value="Unassembled WGS sequence"/>
</dbReference>
<dbReference type="SUPFAM" id="SSF52540">
    <property type="entry name" value="P-loop containing nucleoside triphosphate hydrolases"/>
    <property type="match status" value="1"/>
</dbReference>
<protein>
    <submittedName>
        <fullName evidence="7">Sulfate ABC transporter ATP-binding protein</fullName>
    </submittedName>
</protein>
<dbReference type="InterPro" id="IPR050763">
    <property type="entry name" value="ABC_transporter_ATP-binding"/>
</dbReference>
<evidence type="ECO:0000256" key="4">
    <source>
        <dbReference type="ARBA" id="ARBA00022741"/>
    </source>
</evidence>
<feature type="domain" description="ABC transporter" evidence="6">
    <location>
        <begin position="6"/>
        <end position="230"/>
    </location>
</feature>
<dbReference type="EMBL" id="QHLQ01000017">
    <property type="protein sequence ID" value="NIZ62412.1"/>
    <property type="molecule type" value="Genomic_DNA"/>
</dbReference>
<evidence type="ECO:0000256" key="2">
    <source>
        <dbReference type="ARBA" id="ARBA00022448"/>
    </source>
</evidence>
<dbReference type="InterPro" id="IPR003593">
    <property type="entry name" value="AAA+_ATPase"/>
</dbReference>
<comment type="caution">
    <text evidence="7">The sequence shown here is derived from an EMBL/GenBank/DDBJ whole genome shotgun (WGS) entry which is preliminary data.</text>
</comment>
<name>A0ABX0WCM4_9RHOB</name>
<dbReference type="PANTHER" id="PTHR42711">
    <property type="entry name" value="ABC TRANSPORTER ATP-BINDING PROTEIN"/>
    <property type="match status" value="1"/>
</dbReference>
<dbReference type="InterPro" id="IPR003439">
    <property type="entry name" value="ABC_transporter-like_ATP-bd"/>
</dbReference>
<gene>
    <name evidence="7" type="ORF">DL239_15675</name>
</gene>
<proteinExistence type="inferred from homology"/>
<keyword evidence="8" id="KW-1185">Reference proteome</keyword>
<dbReference type="RefSeq" id="WP_167685037.1">
    <property type="nucleotide sequence ID" value="NZ_QHLQ01000017.1"/>
</dbReference>
<evidence type="ECO:0000313" key="7">
    <source>
        <dbReference type="EMBL" id="NIZ62412.1"/>
    </source>
</evidence>
<accession>A0ABX0WCM4</accession>
<dbReference type="InterPro" id="IPR027417">
    <property type="entry name" value="P-loop_NTPase"/>
</dbReference>
<dbReference type="PROSITE" id="PS00211">
    <property type="entry name" value="ABC_TRANSPORTER_1"/>
    <property type="match status" value="1"/>
</dbReference>
<dbReference type="SMART" id="SM00382">
    <property type="entry name" value="AAA"/>
    <property type="match status" value="1"/>
</dbReference>
<keyword evidence="5 7" id="KW-0067">ATP-binding</keyword>
<sequence length="236" mass="25919">MQMFPLEARQAIVRRKGKVLAGPIDLTLQGQGVTIVIGPNGAGKTSLLKMLHGIARLHSGSLEWACPTVEARKRQSFVFQRPVMMRRSVVENIAYPLRLIGVAKAEARQRAQEWAVQVGLGHALKQQATLLSGGEQQKLALARALIRDPAVLFLDEPCASLDGRATREIEEILIRAAANGTRLIMSTHNMGQAQRLADEVIFVLHGKIQEFAPADQFFTGPETKQGRAFLRGDIVE</sequence>
<dbReference type="InterPro" id="IPR017871">
    <property type="entry name" value="ABC_transporter-like_CS"/>
</dbReference>
<dbReference type="PANTHER" id="PTHR42711:SF5">
    <property type="entry name" value="ABC TRANSPORTER ATP-BINDING PROTEIN NATA"/>
    <property type="match status" value="1"/>
</dbReference>
<dbReference type="Pfam" id="PF00005">
    <property type="entry name" value="ABC_tran"/>
    <property type="match status" value="1"/>
</dbReference>
<keyword evidence="3" id="KW-0536">Nodulation</keyword>
<evidence type="ECO:0000259" key="6">
    <source>
        <dbReference type="PROSITE" id="PS50893"/>
    </source>
</evidence>
<comment type="similarity">
    <text evidence="1">Belongs to the ABC transporter superfamily.</text>
</comment>
<dbReference type="GO" id="GO:0005524">
    <property type="term" value="F:ATP binding"/>
    <property type="evidence" value="ECO:0007669"/>
    <property type="project" value="UniProtKB-KW"/>
</dbReference>
<evidence type="ECO:0000256" key="1">
    <source>
        <dbReference type="ARBA" id="ARBA00005417"/>
    </source>
</evidence>
<keyword evidence="4" id="KW-0547">Nucleotide-binding</keyword>
<keyword evidence="2" id="KW-0813">Transport</keyword>
<evidence type="ECO:0000313" key="8">
    <source>
        <dbReference type="Proteomes" id="UP001429564"/>
    </source>
</evidence>
<reference evidence="7 8" key="1">
    <citation type="submission" date="2018-05" db="EMBL/GenBank/DDBJ databases">
        <authorList>
            <person name="Zhang Y.-J."/>
        </authorList>
    </citation>
    <scope>NUCLEOTIDE SEQUENCE [LARGE SCALE GENOMIC DNA]</scope>
    <source>
        <strain evidence="7 8">CY04</strain>
    </source>
</reference>